<dbReference type="GO" id="GO:0008236">
    <property type="term" value="F:serine-type peptidase activity"/>
    <property type="evidence" value="ECO:0007669"/>
    <property type="project" value="InterPro"/>
</dbReference>
<sequence>MSRIIFLATQNEMHHPMKFSVLASYICLCLLTACSSTFNPKQTYSVQQIQDDFNLMQRALLESHPGIYRYSSPDTIQWIFNKTAQQLTHPMTEREFRRTVNPVFSYIRCGHTDIYPSKQYTKYIKKNKPKEFPLSVFWADNQLRITQNRTKDSTLAVGGEITRMDGRPIEKVMKEMWDLIPSDGYNQTFKISVANTNFGSFYRYLYGNDSTFTVTVKDSLGKSRNLKISFTAPAKPTKKKVSKPVGTPKPNTVPTTTPIPRPKAPKVDKRRTLNISTRDSSVAILDINTFRDGGHRKFYRKSFRTLKQKNIQHLVVDLRANGGGRSDASVNLMSYLLDSTFVVYDTIDAVKGRPSFNRYYGGKLLRFAARNFWSKKIAPDRIRNRSAAKKIRPNKKYGFKGKVYLLTNGGSFSAAAIFPSIIQEYNPRAVVIGRETGGGQYGCNAFISPYLTLPNTKAKVRIPMYKIVLNLPGYDKGRGVMPDIPVAYTFLDVVKMKDLDIEKVYELTNSTNKQ</sequence>
<dbReference type="GO" id="GO:0030288">
    <property type="term" value="C:outer membrane-bounded periplasmic space"/>
    <property type="evidence" value="ECO:0007669"/>
    <property type="project" value="TreeGrafter"/>
</dbReference>
<feature type="compositionally biased region" description="Low complexity" evidence="1">
    <location>
        <begin position="243"/>
        <end position="256"/>
    </location>
</feature>
<evidence type="ECO:0000313" key="4">
    <source>
        <dbReference type="Proteomes" id="UP000251993"/>
    </source>
</evidence>
<dbReference type="InterPro" id="IPR029045">
    <property type="entry name" value="ClpP/crotonase-like_dom_sf"/>
</dbReference>
<dbReference type="CDD" id="cd06567">
    <property type="entry name" value="Peptidase_S41"/>
    <property type="match status" value="1"/>
</dbReference>
<dbReference type="Proteomes" id="UP000251993">
    <property type="component" value="Chromosome"/>
</dbReference>
<evidence type="ECO:0000313" key="3">
    <source>
        <dbReference type="EMBL" id="AXE17562.1"/>
    </source>
</evidence>
<dbReference type="GO" id="GO:0004175">
    <property type="term" value="F:endopeptidase activity"/>
    <property type="evidence" value="ECO:0007669"/>
    <property type="project" value="TreeGrafter"/>
</dbReference>
<feature type="region of interest" description="Disordered" evidence="1">
    <location>
        <begin position="234"/>
        <end position="267"/>
    </location>
</feature>
<dbReference type="GO" id="GO:0007165">
    <property type="term" value="P:signal transduction"/>
    <property type="evidence" value="ECO:0007669"/>
    <property type="project" value="TreeGrafter"/>
</dbReference>
<dbReference type="AlphaFoldDB" id="A0A344TFZ1"/>
<dbReference type="PANTHER" id="PTHR32060">
    <property type="entry name" value="TAIL-SPECIFIC PROTEASE"/>
    <property type="match status" value="1"/>
</dbReference>
<dbReference type="Pfam" id="PF03572">
    <property type="entry name" value="Peptidase_S41"/>
    <property type="match status" value="1"/>
</dbReference>
<proteinExistence type="predicted"/>
<dbReference type="Gene3D" id="3.90.226.10">
    <property type="entry name" value="2-enoyl-CoA Hydratase, Chain A, domain 1"/>
    <property type="match status" value="1"/>
</dbReference>
<gene>
    <name evidence="3" type="ORF">DR864_07365</name>
</gene>
<dbReference type="OrthoDB" id="5480566at2"/>
<accession>A0A344TFZ1</accession>
<name>A0A344TFZ1_9BACT</name>
<reference evidence="3 4" key="1">
    <citation type="submission" date="2018-07" db="EMBL/GenBank/DDBJ databases">
        <title>Genome sequencing of Runella.</title>
        <authorList>
            <person name="Baek M.-G."/>
            <person name="Yi H."/>
        </authorList>
    </citation>
    <scope>NUCLEOTIDE SEQUENCE [LARGE SCALE GENOMIC DNA]</scope>
    <source>
        <strain evidence="3 4">HYN0085</strain>
    </source>
</reference>
<dbReference type="InterPro" id="IPR005151">
    <property type="entry name" value="Tail-specific_protease"/>
</dbReference>
<dbReference type="PROSITE" id="PS51257">
    <property type="entry name" value="PROKAR_LIPOPROTEIN"/>
    <property type="match status" value="1"/>
</dbReference>
<dbReference type="KEGG" id="run:DR864_07365"/>
<keyword evidence="4" id="KW-1185">Reference proteome</keyword>
<evidence type="ECO:0000256" key="1">
    <source>
        <dbReference type="SAM" id="MobiDB-lite"/>
    </source>
</evidence>
<feature type="domain" description="Tail specific protease" evidence="2">
    <location>
        <begin position="252"/>
        <end position="487"/>
    </location>
</feature>
<dbReference type="SMART" id="SM00245">
    <property type="entry name" value="TSPc"/>
    <property type="match status" value="1"/>
</dbReference>
<dbReference type="PANTHER" id="PTHR32060:SF30">
    <property type="entry name" value="CARBOXY-TERMINAL PROCESSING PROTEASE CTPA"/>
    <property type="match status" value="1"/>
</dbReference>
<organism evidence="3 4">
    <name type="scientific">Runella rosea</name>
    <dbReference type="NCBI Taxonomy" id="2259595"/>
    <lineage>
        <taxon>Bacteria</taxon>
        <taxon>Pseudomonadati</taxon>
        <taxon>Bacteroidota</taxon>
        <taxon>Cytophagia</taxon>
        <taxon>Cytophagales</taxon>
        <taxon>Spirosomataceae</taxon>
        <taxon>Runella</taxon>
    </lineage>
</organism>
<evidence type="ECO:0000259" key="2">
    <source>
        <dbReference type="SMART" id="SM00245"/>
    </source>
</evidence>
<dbReference type="EMBL" id="CP030850">
    <property type="protein sequence ID" value="AXE17562.1"/>
    <property type="molecule type" value="Genomic_DNA"/>
</dbReference>
<dbReference type="SUPFAM" id="SSF52096">
    <property type="entry name" value="ClpP/crotonase"/>
    <property type="match status" value="1"/>
</dbReference>
<protein>
    <recommendedName>
        <fullName evidence="2">Tail specific protease domain-containing protein</fullName>
    </recommendedName>
</protein>
<dbReference type="GO" id="GO:0006508">
    <property type="term" value="P:proteolysis"/>
    <property type="evidence" value="ECO:0007669"/>
    <property type="project" value="InterPro"/>
</dbReference>